<feature type="compositionally biased region" description="Low complexity" evidence="1">
    <location>
        <begin position="203"/>
        <end position="215"/>
    </location>
</feature>
<evidence type="ECO:0000256" key="1">
    <source>
        <dbReference type="SAM" id="MobiDB-lite"/>
    </source>
</evidence>
<dbReference type="InParanoid" id="A0A1U7ZKW6"/>
<dbReference type="AlphaFoldDB" id="A0A1U7ZKW6"/>
<gene>
    <name evidence="3" type="primary">LOC104594974</name>
</gene>
<evidence type="ECO:0000313" key="2">
    <source>
        <dbReference type="Proteomes" id="UP000189703"/>
    </source>
</evidence>
<feature type="compositionally biased region" description="Polar residues" evidence="1">
    <location>
        <begin position="60"/>
        <end position="79"/>
    </location>
</feature>
<accession>A0A1U7ZKW6</accession>
<feature type="region of interest" description="Disordered" evidence="1">
    <location>
        <begin position="1"/>
        <end position="80"/>
    </location>
</feature>
<feature type="compositionally biased region" description="Low complexity" evidence="1">
    <location>
        <begin position="144"/>
        <end position="159"/>
    </location>
</feature>
<keyword evidence="2" id="KW-1185">Reference proteome</keyword>
<sequence length="215" mass="22353">MSDRSAFAVTRGRGRGGRGGQHGRGSGGGPMYGRGGGGMYNSGGGRGPPSTWANHAAVNGGSSRQESQVTDQIPTTSIDTSRKELSVPFVSWSGTSSPLLPSPPLPVPIEDLVPLVLVVTQSLPPVQLPERGPPIRQVYTHRQASAPPLSSSPLTDPVVDPTPAPTPSSDIDLPIALRKGCPGSPQFSKVVPSNGRKTLGPDSYSYVGPYYSSSW</sequence>
<dbReference type="KEGG" id="nnu:104594974"/>
<feature type="compositionally biased region" description="Gly residues" evidence="1">
    <location>
        <begin position="17"/>
        <end position="47"/>
    </location>
</feature>
<dbReference type="GeneID" id="104594974"/>
<feature type="region of interest" description="Disordered" evidence="1">
    <location>
        <begin position="143"/>
        <end position="215"/>
    </location>
</feature>
<dbReference type="Proteomes" id="UP000189703">
    <property type="component" value="Unplaced"/>
</dbReference>
<organism evidence="2 3">
    <name type="scientific">Nelumbo nucifera</name>
    <name type="common">Sacred lotus</name>
    <dbReference type="NCBI Taxonomy" id="4432"/>
    <lineage>
        <taxon>Eukaryota</taxon>
        <taxon>Viridiplantae</taxon>
        <taxon>Streptophyta</taxon>
        <taxon>Embryophyta</taxon>
        <taxon>Tracheophyta</taxon>
        <taxon>Spermatophyta</taxon>
        <taxon>Magnoliopsida</taxon>
        <taxon>Proteales</taxon>
        <taxon>Nelumbonaceae</taxon>
        <taxon>Nelumbo</taxon>
    </lineage>
</organism>
<name>A0A1U7ZKW6_NELNU</name>
<evidence type="ECO:0000313" key="3">
    <source>
        <dbReference type="RefSeq" id="XP_010253829.1"/>
    </source>
</evidence>
<protein>
    <submittedName>
        <fullName evidence="3">WAS/WASL-interacting protein family member 1-like</fullName>
    </submittedName>
</protein>
<proteinExistence type="predicted"/>
<dbReference type="RefSeq" id="XP_010253829.1">
    <property type="nucleotide sequence ID" value="XM_010255527.1"/>
</dbReference>
<reference evidence="3" key="1">
    <citation type="submission" date="2025-08" db="UniProtKB">
        <authorList>
            <consortium name="RefSeq"/>
        </authorList>
    </citation>
    <scope>IDENTIFICATION</scope>
</reference>